<dbReference type="CDD" id="cd12107">
    <property type="entry name" value="Hemerythrin"/>
    <property type="match status" value="1"/>
</dbReference>
<evidence type="ECO:0000313" key="5">
    <source>
        <dbReference type="EMBL" id="RDU72263.1"/>
    </source>
</evidence>
<dbReference type="Proteomes" id="UP000256424">
    <property type="component" value="Unassembled WGS sequence"/>
</dbReference>
<protein>
    <submittedName>
        <fullName evidence="5">Hemerythrin-like metal-binding domain-containing protein</fullName>
    </submittedName>
</protein>
<dbReference type="EMBL" id="NXLW01000008">
    <property type="protein sequence ID" value="RDU72263.1"/>
    <property type="molecule type" value="Genomic_DNA"/>
</dbReference>
<keyword evidence="3" id="KW-0408">Iron</keyword>
<evidence type="ECO:0000313" key="6">
    <source>
        <dbReference type="Proteomes" id="UP000256424"/>
    </source>
</evidence>
<accession>A0A3D8J499</accession>
<reference evidence="5 6" key="1">
    <citation type="submission" date="2018-04" db="EMBL/GenBank/DDBJ databases">
        <title>Novel Campyloabacter and Helicobacter Species and Strains.</title>
        <authorList>
            <person name="Mannion A.J."/>
            <person name="Shen Z."/>
            <person name="Fox J.G."/>
        </authorList>
    </citation>
    <scope>NUCLEOTIDE SEQUENCE [LARGE SCALE GENOMIC DNA]</scope>
    <source>
        <strain evidence="5 6">MIT 97-5075</strain>
    </source>
</reference>
<feature type="non-terminal residue" evidence="5">
    <location>
        <position position="65"/>
    </location>
</feature>
<evidence type="ECO:0000256" key="1">
    <source>
        <dbReference type="ARBA" id="ARBA00010587"/>
    </source>
</evidence>
<sequence length="65" mass="7678">MLLAWDDKYSVGNYLIDEQHKKLFELANMAGNMIGKQTDPAEIKKMLAALFEYMKTHFRDEETYM</sequence>
<dbReference type="InterPro" id="IPR012312">
    <property type="entry name" value="Hemerythrin-like"/>
</dbReference>
<name>A0A3D8J499_9HELI</name>
<organism evidence="5 6">
    <name type="scientific">Helicobacter aurati</name>
    <dbReference type="NCBI Taxonomy" id="137778"/>
    <lineage>
        <taxon>Bacteria</taxon>
        <taxon>Pseudomonadati</taxon>
        <taxon>Campylobacterota</taxon>
        <taxon>Epsilonproteobacteria</taxon>
        <taxon>Campylobacterales</taxon>
        <taxon>Helicobacteraceae</taxon>
        <taxon>Helicobacter</taxon>
    </lineage>
</organism>
<dbReference type="Gene3D" id="1.20.120.50">
    <property type="entry name" value="Hemerythrin-like"/>
    <property type="match status" value="1"/>
</dbReference>
<dbReference type="RefSeq" id="WP_181882241.1">
    <property type="nucleotide sequence ID" value="NZ_NXLW01000008.1"/>
</dbReference>
<keyword evidence="2" id="KW-0479">Metal-binding</keyword>
<comment type="caution">
    <text evidence="5">The sequence shown here is derived from an EMBL/GenBank/DDBJ whole genome shotgun (WGS) entry which is preliminary data.</text>
</comment>
<dbReference type="SUPFAM" id="SSF47188">
    <property type="entry name" value="Hemerythrin-like"/>
    <property type="match status" value="1"/>
</dbReference>
<keyword evidence="6" id="KW-1185">Reference proteome</keyword>
<dbReference type="InterPro" id="IPR012827">
    <property type="entry name" value="Hemerythrin_metal-bd"/>
</dbReference>
<comment type="similarity">
    <text evidence="1">Belongs to the hemerythrin family.</text>
</comment>
<feature type="domain" description="Hemerythrin-like" evidence="4">
    <location>
        <begin position="13"/>
        <end position="65"/>
    </location>
</feature>
<dbReference type="NCBIfam" id="TIGR02481">
    <property type="entry name" value="hemeryth_dom"/>
    <property type="match status" value="1"/>
</dbReference>
<dbReference type="AlphaFoldDB" id="A0A3D8J499"/>
<dbReference type="Pfam" id="PF01814">
    <property type="entry name" value="Hemerythrin"/>
    <property type="match status" value="1"/>
</dbReference>
<gene>
    <name evidence="5" type="ORF">CQA66_05120</name>
</gene>
<dbReference type="GO" id="GO:0046872">
    <property type="term" value="F:metal ion binding"/>
    <property type="evidence" value="ECO:0007669"/>
    <property type="project" value="UniProtKB-KW"/>
</dbReference>
<dbReference type="InterPro" id="IPR035938">
    <property type="entry name" value="Hemerythrin-like_sf"/>
</dbReference>
<evidence type="ECO:0000256" key="3">
    <source>
        <dbReference type="ARBA" id="ARBA00023004"/>
    </source>
</evidence>
<evidence type="ECO:0000259" key="4">
    <source>
        <dbReference type="Pfam" id="PF01814"/>
    </source>
</evidence>
<proteinExistence type="inferred from homology"/>
<evidence type="ECO:0000256" key="2">
    <source>
        <dbReference type="ARBA" id="ARBA00022723"/>
    </source>
</evidence>